<dbReference type="STRING" id="288705.RSal33209_0888"/>
<feature type="domain" description="Peptidase M20 dimerisation" evidence="2">
    <location>
        <begin position="222"/>
        <end position="313"/>
    </location>
</feature>
<dbReference type="InterPro" id="IPR002933">
    <property type="entry name" value="Peptidase_M20"/>
</dbReference>
<name>A9WQN2_RENSM</name>
<evidence type="ECO:0000259" key="2">
    <source>
        <dbReference type="Pfam" id="PF07687"/>
    </source>
</evidence>
<dbReference type="HOGENOM" id="CLU_023257_0_1_11"/>
<comment type="cofactor">
    <cofactor evidence="1">
        <name>Mn(2+)</name>
        <dbReference type="ChEBI" id="CHEBI:29035"/>
    </cofactor>
    <text evidence="1">The Mn(2+) ion enhances activity.</text>
</comment>
<feature type="binding site" evidence="1">
    <location>
        <position position="197"/>
    </location>
    <ligand>
        <name>Mn(2+)</name>
        <dbReference type="ChEBI" id="CHEBI:29035"/>
        <label>2</label>
    </ligand>
</feature>
<keyword evidence="1" id="KW-0479">Metal-binding</keyword>
<dbReference type="NCBIfam" id="TIGR01891">
    <property type="entry name" value="amidohydrolases"/>
    <property type="match status" value="1"/>
</dbReference>
<evidence type="ECO:0000256" key="1">
    <source>
        <dbReference type="PIRSR" id="PIRSR005962-1"/>
    </source>
</evidence>
<proteinExistence type="predicted"/>
<dbReference type="EMBL" id="CP000910">
    <property type="protein sequence ID" value="ABY22631.1"/>
    <property type="molecule type" value="Genomic_DNA"/>
</dbReference>
<dbReference type="Gene3D" id="3.30.70.360">
    <property type="match status" value="1"/>
</dbReference>
<keyword evidence="4" id="KW-1185">Reference proteome</keyword>
<protein>
    <submittedName>
        <fullName evidence="3">Peptidase M20D, amidohydrolase</fullName>
    </submittedName>
</protein>
<feature type="binding site" evidence="1">
    <location>
        <position position="133"/>
    </location>
    <ligand>
        <name>Mn(2+)</name>
        <dbReference type="ChEBI" id="CHEBI:29035"/>
        <label>2</label>
    </ligand>
</feature>
<sequence>MVQRFRFGWHRLRGLPLKPNLCEGALRMTTRTQDLAAGFSEEIVALRRELHQNPEIGLDLPETQRRILAALEPLDLEITLGKGLSSVTAVLRGGATSTGDRPVALLRGDMDGLPVDELVDVPFKSTNGAMHACGHDLHVAGLVGAAKILHAIRDELAGDVIFMFQPGEEGPGGAKPMIDEGLLDIAGKRADAAYGLHVMADHAPLGVWTGRPKTLMAAPDTLHVKYIGQGGHGSTAFRANDPIPALCEAVTALQTMVTRHFDIFDPVVVTVGHIAGGSKENIIPDSAQFNATVRSFSAETRAKAEQLSVQLLEGIAAAHGLKSEVVFEHIYPVTVNDEAEFAFTRGVIEELFGVERFHLMENPDPGGEDFSYVLEEVPGTYVFLSACAFDYPQDADGNHSPRAAFNDVVLADGAALLAELAVRRINRS</sequence>
<evidence type="ECO:0000313" key="4">
    <source>
        <dbReference type="Proteomes" id="UP000002007"/>
    </source>
</evidence>
<keyword evidence="3" id="KW-0378">Hydrolase</keyword>
<dbReference type="GO" id="GO:0046872">
    <property type="term" value="F:metal ion binding"/>
    <property type="evidence" value="ECO:0007669"/>
    <property type="project" value="UniProtKB-KW"/>
</dbReference>
<keyword evidence="1" id="KW-0464">Manganese</keyword>
<dbReference type="eggNOG" id="COG1473">
    <property type="taxonomic scope" value="Bacteria"/>
</dbReference>
<dbReference type="SUPFAM" id="SSF55031">
    <property type="entry name" value="Bacterial exopeptidase dimerisation domain"/>
    <property type="match status" value="1"/>
</dbReference>
<accession>A9WQN2</accession>
<dbReference type="GO" id="GO:0016787">
    <property type="term" value="F:hydrolase activity"/>
    <property type="evidence" value="ECO:0007669"/>
    <property type="project" value="UniProtKB-KW"/>
</dbReference>
<dbReference type="Proteomes" id="UP000002007">
    <property type="component" value="Chromosome"/>
</dbReference>
<organism evidence="3 4">
    <name type="scientific">Renibacterium salmoninarum (strain ATCC 33209 / DSM 20767 / JCM 11484 / NBRC 15589 / NCIMB 2235)</name>
    <dbReference type="NCBI Taxonomy" id="288705"/>
    <lineage>
        <taxon>Bacteria</taxon>
        <taxon>Bacillati</taxon>
        <taxon>Actinomycetota</taxon>
        <taxon>Actinomycetes</taxon>
        <taxon>Micrococcales</taxon>
        <taxon>Micrococcaceae</taxon>
        <taxon>Renibacterium</taxon>
    </lineage>
</organism>
<feature type="binding site" evidence="1">
    <location>
        <position position="399"/>
    </location>
    <ligand>
        <name>Mn(2+)</name>
        <dbReference type="ChEBI" id="CHEBI:29035"/>
        <label>2</label>
    </ligand>
</feature>
<dbReference type="InterPro" id="IPR011650">
    <property type="entry name" value="Peptidase_M20_dimer"/>
</dbReference>
<dbReference type="PANTHER" id="PTHR11014:SF63">
    <property type="entry name" value="METALLOPEPTIDASE, PUTATIVE (AFU_ORTHOLOGUE AFUA_6G09600)-RELATED"/>
    <property type="match status" value="1"/>
</dbReference>
<feature type="binding site" evidence="1">
    <location>
        <position position="135"/>
    </location>
    <ligand>
        <name>Mn(2+)</name>
        <dbReference type="ChEBI" id="CHEBI:29035"/>
        <label>2</label>
    </ligand>
</feature>
<evidence type="ECO:0000313" key="3">
    <source>
        <dbReference type="EMBL" id="ABY22631.1"/>
    </source>
</evidence>
<dbReference type="Pfam" id="PF01546">
    <property type="entry name" value="Peptidase_M20"/>
    <property type="match status" value="1"/>
</dbReference>
<dbReference type="PIRSF" id="PIRSF005962">
    <property type="entry name" value="Pept_M20D_amidohydro"/>
    <property type="match status" value="1"/>
</dbReference>
<dbReference type="PANTHER" id="PTHR11014">
    <property type="entry name" value="PEPTIDASE M20 FAMILY MEMBER"/>
    <property type="match status" value="1"/>
</dbReference>
<reference evidence="4" key="1">
    <citation type="journal article" date="2008" name="J. Bacteriol.">
        <title>Genome sequence of the fish pathogen Renibacterium salmoninarum suggests reductive evolution away from an environmental Arthrobacter ancestor.</title>
        <authorList>
            <person name="Wiens G.D."/>
            <person name="Rockey D.D."/>
            <person name="Wu Z."/>
            <person name="Chang J."/>
            <person name="Levy R."/>
            <person name="Crane S."/>
            <person name="Chen D.S."/>
            <person name="Capri G.R."/>
            <person name="Burnett J.R."/>
            <person name="Sudheesh P.S."/>
            <person name="Schipma M.J."/>
            <person name="Burd H."/>
            <person name="Bhattacharyya A."/>
            <person name="Rhodes L.D."/>
            <person name="Kaul R."/>
            <person name="Strom M.S."/>
        </authorList>
    </citation>
    <scope>NUCLEOTIDE SEQUENCE [LARGE SCALE GENOMIC DNA]</scope>
    <source>
        <strain evidence="4">ATCC 33209 / DSM 20767 / JCM 11484 / NBRC 15589 / NCIMB 2235</strain>
    </source>
</reference>
<dbReference type="AlphaFoldDB" id="A9WQN2"/>
<dbReference type="Gene3D" id="3.40.630.10">
    <property type="entry name" value="Zn peptidases"/>
    <property type="match status" value="1"/>
</dbReference>
<dbReference type="CDD" id="cd03886">
    <property type="entry name" value="M20_Acy1"/>
    <property type="match status" value="1"/>
</dbReference>
<dbReference type="InterPro" id="IPR017439">
    <property type="entry name" value="Amidohydrolase"/>
</dbReference>
<dbReference type="InterPro" id="IPR036264">
    <property type="entry name" value="Bact_exopeptidase_dim_dom"/>
</dbReference>
<feature type="binding site" evidence="1">
    <location>
        <position position="169"/>
    </location>
    <ligand>
        <name>Mn(2+)</name>
        <dbReference type="ChEBI" id="CHEBI:29035"/>
        <label>2</label>
    </ligand>
</feature>
<dbReference type="KEGG" id="rsa:RSal33209_0888"/>
<dbReference type="Pfam" id="PF07687">
    <property type="entry name" value="M20_dimer"/>
    <property type="match status" value="1"/>
</dbReference>
<dbReference type="SUPFAM" id="SSF53187">
    <property type="entry name" value="Zn-dependent exopeptidases"/>
    <property type="match status" value="1"/>
</dbReference>
<gene>
    <name evidence="3" type="ordered locus">RSal33209_0888</name>
</gene>